<gene>
    <name evidence="1" type="ORF">ACFQLX_10430</name>
</gene>
<keyword evidence="1" id="KW-0396">Initiation factor</keyword>
<keyword evidence="2" id="KW-1185">Reference proteome</keyword>
<keyword evidence="1" id="KW-0648">Protein biosynthesis</keyword>
<dbReference type="GO" id="GO:0003743">
    <property type="term" value="F:translation initiation factor activity"/>
    <property type="evidence" value="ECO:0007669"/>
    <property type="project" value="UniProtKB-KW"/>
</dbReference>
<name>A0ABW2GHS4_9ACTN</name>
<dbReference type="RefSeq" id="WP_386413962.1">
    <property type="nucleotide sequence ID" value="NZ_JBHSZO010000013.1"/>
</dbReference>
<evidence type="ECO:0000313" key="1">
    <source>
        <dbReference type="EMBL" id="MFC7218579.1"/>
    </source>
</evidence>
<dbReference type="Proteomes" id="UP001596413">
    <property type="component" value="Unassembled WGS sequence"/>
</dbReference>
<evidence type="ECO:0000313" key="2">
    <source>
        <dbReference type="Proteomes" id="UP001596413"/>
    </source>
</evidence>
<protein>
    <submittedName>
        <fullName evidence="1">Translation initiation factor 2</fullName>
    </submittedName>
</protein>
<dbReference type="SUPFAM" id="SSF53756">
    <property type="entry name" value="UDP-Glycosyltransferase/glycogen phosphorylase"/>
    <property type="match status" value="1"/>
</dbReference>
<reference evidence="2" key="1">
    <citation type="journal article" date="2019" name="Int. J. Syst. Evol. Microbiol.">
        <title>The Global Catalogue of Microorganisms (GCM) 10K type strain sequencing project: providing services to taxonomists for standard genome sequencing and annotation.</title>
        <authorList>
            <consortium name="The Broad Institute Genomics Platform"/>
            <consortium name="The Broad Institute Genome Sequencing Center for Infectious Disease"/>
            <person name="Wu L."/>
            <person name="Ma J."/>
        </authorList>
    </citation>
    <scope>NUCLEOTIDE SEQUENCE [LARGE SCALE GENOMIC DNA]</scope>
    <source>
        <strain evidence="2">CGMCC 1.13681</strain>
    </source>
</reference>
<comment type="caution">
    <text evidence="1">The sequence shown here is derived from an EMBL/GenBank/DDBJ whole genome shotgun (WGS) entry which is preliminary data.</text>
</comment>
<organism evidence="1 2">
    <name type="scientific">Streptomyces polyrhachis</name>
    <dbReference type="NCBI Taxonomy" id="1282885"/>
    <lineage>
        <taxon>Bacteria</taxon>
        <taxon>Bacillati</taxon>
        <taxon>Actinomycetota</taxon>
        <taxon>Actinomycetes</taxon>
        <taxon>Kitasatosporales</taxon>
        <taxon>Streptomycetaceae</taxon>
        <taxon>Streptomyces</taxon>
    </lineage>
</organism>
<sequence>MLVAVRSAASLYRLLDVLPVFEGDGRIAVRFTLVPGSAFDVDALAALERSGARTLSWAQALGRKHDLILGAAPKGELRSLSGPRVVLPHGAGFNKALPQEGSPLLPSGLDPHYLLPGGEPLADLHVLAHDEQLARLAAHCPPAAARAAVVGDPTLDRLTASLPRREDYRRALGTGPRRLVVLTSTWGPESLLARRPELAVELAQGLPHDAYQPALVVHPNEYSRSGPFELTRRLAPALAAGLVLARPHEEWAALLVAADAVVTDHGSTALYAAALGRPVIGAYDGGRELIPGSPLAELLARAPRLHPGAGAKGLVAALEAAGQLDAGEFAHRAFARQPALPRLREELYRLLGLPPGRTPVAARPLPAPRTPSRPAAAFAVRAEVAGVRVAITRFPAAGPEPAHHLAAEHPPADPRLLHSAAVLWRRARPAAAPHASGWTAAGWTAHVFAQAPGCRTAAAVLDAGRVLVRHRSAGLLSVRVAPSLVEGRVLRCDPAAAVSAVHAWLAAGGRTPEAADWVSLVCEVGGLRVGVEVGRAREADLDYEV</sequence>
<dbReference type="EMBL" id="JBHSZO010000013">
    <property type="protein sequence ID" value="MFC7218579.1"/>
    <property type="molecule type" value="Genomic_DNA"/>
</dbReference>
<proteinExistence type="predicted"/>
<accession>A0ABW2GHS4</accession>